<comment type="similarity">
    <text evidence="1">Belongs to the carbohydrate kinase PfkB family.</text>
</comment>
<reference evidence="5 6" key="1">
    <citation type="submission" date="2024-10" db="EMBL/GenBank/DDBJ databases">
        <title>Updated reference genomes for cyclostephanoid diatoms.</title>
        <authorList>
            <person name="Roberts W.R."/>
            <person name="Alverson A.J."/>
        </authorList>
    </citation>
    <scope>NUCLEOTIDE SEQUENCE [LARGE SCALE GENOMIC DNA]</scope>
    <source>
        <strain evidence="5 6">AJA232-27</strain>
    </source>
</reference>
<keyword evidence="3" id="KW-0418">Kinase</keyword>
<evidence type="ECO:0000259" key="4">
    <source>
        <dbReference type="Pfam" id="PF00294"/>
    </source>
</evidence>
<dbReference type="InterPro" id="IPR029056">
    <property type="entry name" value="Ribokinase-like"/>
</dbReference>
<dbReference type="PANTHER" id="PTHR43085">
    <property type="entry name" value="HEXOKINASE FAMILY MEMBER"/>
    <property type="match status" value="1"/>
</dbReference>
<dbReference type="PANTHER" id="PTHR43085:SF57">
    <property type="entry name" value="CARBOHYDRATE KINASE PFKB DOMAIN-CONTAINING PROTEIN"/>
    <property type="match status" value="1"/>
</dbReference>
<dbReference type="InterPro" id="IPR050306">
    <property type="entry name" value="PfkB_Carbo_kinase"/>
</dbReference>
<keyword evidence="2" id="KW-0808">Transferase</keyword>
<dbReference type="Proteomes" id="UP001530293">
    <property type="component" value="Unassembled WGS sequence"/>
</dbReference>
<dbReference type="SUPFAM" id="SSF53613">
    <property type="entry name" value="Ribokinase-like"/>
    <property type="match status" value="1"/>
</dbReference>
<keyword evidence="6" id="KW-1185">Reference proteome</keyword>
<sequence>MLVRSAAVIAAASTINPSYIIHQAHSPQPLSLSKMPDSESERGSIICAGLSCLDLQLVGCTQSGTDEAIERYDEAVHCAGGSASMTGTTLALLFRKSEGEDHNDEEVHILTKIGPDFAGTTLLEFYRRAGASTDLVLIDDDARTSMAVLPVFKNGKRGCFVNLACNDGFTTDELLLQLEHAAESLSNPTRALLFGYPHLMTKMQGRALQSMLREARKKLSMQGASVLVGVDLNGVDGSDPSAAREALFPALNEIDVLHLNEDEAMLLSSTESTCERNDANTNDLSPGLLSRIELLHGRGCAVILLSLGCKGAFVSVTPDSQRLEQLSSKLTPMPLSQWTPGLQIRIPAFKIGHGMVNANGAGDALFSGFCLAASSWGCVVNRQMCVDNEWKVTPQVAGTFASLVAWQRCDTKTRDGIGMKSATELMQLIYTGNLPENFKDDFDDDSK</sequence>
<dbReference type="GO" id="GO:0016301">
    <property type="term" value="F:kinase activity"/>
    <property type="evidence" value="ECO:0007669"/>
    <property type="project" value="UniProtKB-KW"/>
</dbReference>
<evidence type="ECO:0000256" key="1">
    <source>
        <dbReference type="ARBA" id="ARBA00010688"/>
    </source>
</evidence>
<evidence type="ECO:0000313" key="6">
    <source>
        <dbReference type="Proteomes" id="UP001530293"/>
    </source>
</evidence>
<accession>A0ABD3MGQ7</accession>
<evidence type="ECO:0000256" key="2">
    <source>
        <dbReference type="ARBA" id="ARBA00022679"/>
    </source>
</evidence>
<dbReference type="Pfam" id="PF00294">
    <property type="entry name" value="PfkB"/>
    <property type="match status" value="1"/>
</dbReference>
<name>A0ABD3MGQ7_9STRA</name>
<gene>
    <name evidence="5" type="ORF">ACHAWU_008988</name>
</gene>
<comment type="caution">
    <text evidence="5">The sequence shown here is derived from an EMBL/GenBank/DDBJ whole genome shotgun (WGS) entry which is preliminary data.</text>
</comment>
<evidence type="ECO:0000256" key="3">
    <source>
        <dbReference type="ARBA" id="ARBA00022777"/>
    </source>
</evidence>
<evidence type="ECO:0000313" key="5">
    <source>
        <dbReference type="EMBL" id="KAL3763285.1"/>
    </source>
</evidence>
<dbReference type="InterPro" id="IPR011611">
    <property type="entry name" value="PfkB_dom"/>
</dbReference>
<proteinExistence type="inferred from homology"/>
<dbReference type="Gene3D" id="3.40.1190.20">
    <property type="match status" value="1"/>
</dbReference>
<dbReference type="AlphaFoldDB" id="A0ABD3MGQ7"/>
<organism evidence="5 6">
    <name type="scientific">Discostella pseudostelligera</name>
    <dbReference type="NCBI Taxonomy" id="259834"/>
    <lineage>
        <taxon>Eukaryota</taxon>
        <taxon>Sar</taxon>
        <taxon>Stramenopiles</taxon>
        <taxon>Ochrophyta</taxon>
        <taxon>Bacillariophyta</taxon>
        <taxon>Coscinodiscophyceae</taxon>
        <taxon>Thalassiosirophycidae</taxon>
        <taxon>Stephanodiscales</taxon>
        <taxon>Stephanodiscaceae</taxon>
        <taxon>Discostella</taxon>
    </lineage>
</organism>
<feature type="domain" description="Carbohydrate kinase PfkB" evidence="4">
    <location>
        <begin position="59"/>
        <end position="372"/>
    </location>
</feature>
<protein>
    <recommendedName>
        <fullName evidence="4">Carbohydrate kinase PfkB domain-containing protein</fullName>
    </recommendedName>
</protein>
<dbReference type="EMBL" id="JALLBG020000124">
    <property type="protein sequence ID" value="KAL3763285.1"/>
    <property type="molecule type" value="Genomic_DNA"/>
</dbReference>